<dbReference type="EMBL" id="JARKIE010000609">
    <property type="protein sequence ID" value="KAJ7625155.1"/>
    <property type="molecule type" value="Genomic_DNA"/>
</dbReference>
<feature type="compositionally biased region" description="Low complexity" evidence="1">
    <location>
        <begin position="207"/>
        <end position="222"/>
    </location>
</feature>
<dbReference type="AlphaFoldDB" id="A0AAD7FKC1"/>
<proteinExistence type="predicted"/>
<dbReference type="Gene3D" id="3.20.20.80">
    <property type="entry name" value="Glycosidases"/>
    <property type="match status" value="1"/>
</dbReference>
<feature type="compositionally biased region" description="Pro residues" evidence="1">
    <location>
        <begin position="223"/>
        <end position="240"/>
    </location>
</feature>
<gene>
    <name evidence="2" type="ORF">B0H17DRAFT_1218879</name>
</gene>
<organism evidence="2 3">
    <name type="scientific">Mycena rosella</name>
    <name type="common">Pink bonnet</name>
    <name type="synonym">Agaricus rosellus</name>
    <dbReference type="NCBI Taxonomy" id="1033263"/>
    <lineage>
        <taxon>Eukaryota</taxon>
        <taxon>Fungi</taxon>
        <taxon>Dikarya</taxon>
        <taxon>Basidiomycota</taxon>
        <taxon>Agaricomycotina</taxon>
        <taxon>Agaricomycetes</taxon>
        <taxon>Agaricomycetidae</taxon>
        <taxon>Agaricales</taxon>
        <taxon>Marasmiineae</taxon>
        <taxon>Mycenaceae</taxon>
        <taxon>Mycena</taxon>
    </lineage>
</organism>
<evidence type="ECO:0000313" key="2">
    <source>
        <dbReference type="EMBL" id="KAJ7625155.1"/>
    </source>
</evidence>
<evidence type="ECO:0000313" key="3">
    <source>
        <dbReference type="Proteomes" id="UP001221757"/>
    </source>
</evidence>
<feature type="region of interest" description="Disordered" evidence="1">
    <location>
        <begin position="205"/>
        <end position="247"/>
    </location>
</feature>
<dbReference type="Proteomes" id="UP001221757">
    <property type="component" value="Unassembled WGS sequence"/>
</dbReference>
<sequence>MNLRYIHTDWDAPSSSPWLQATPVPSVRVSASPAQTVAQPLRAPFLSYRWNAGSSDGVNAKRVMFEAGRGAVAHPRSSTHYGTYLADALAHWLAAGISIAYMPPMNEPDNDFGPAPCGQESPRTGARRPSGLSTALEPTAVGILADELSALAHARAVDGASLPTIAALLDDNACRRSDGPGWWARALSCITTHFWRTLEYPTASPISSRTRTRPTGVRVPSSVVPPSPSFSPPPSTPPLPSFSSILG</sequence>
<feature type="region of interest" description="Disordered" evidence="1">
    <location>
        <begin position="110"/>
        <end position="132"/>
    </location>
</feature>
<keyword evidence="3" id="KW-1185">Reference proteome</keyword>
<protein>
    <submittedName>
        <fullName evidence="2">Uncharacterized protein</fullName>
    </submittedName>
</protein>
<reference evidence="2" key="1">
    <citation type="submission" date="2023-03" db="EMBL/GenBank/DDBJ databases">
        <title>Massive genome expansion in bonnet fungi (Mycena s.s.) driven by repeated elements and novel gene families across ecological guilds.</title>
        <authorList>
            <consortium name="Lawrence Berkeley National Laboratory"/>
            <person name="Harder C.B."/>
            <person name="Miyauchi S."/>
            <person name="Viragh M."/>
            <person name="Kuo A."/>
            <person name="Thoen E."/>
            <person name="Andreopoulos B."/>
            <person name="Lu D."/>
            <person name="Skrede I."/>
            <person name="Drula E."/>
            <person name="Henrissat B."/>
            <person name="Morin E."/>
            <person name="Kohler A."/>
            <person name="Barry K."/>
            <person name="LaButti K."/>
            <person name="Morin E."/>
            <person name="Salamov A."/>
            <person name="Lipzen A."/>
            <person name="Mereny Z."/>
            <person name="Hegedus B."/>
            <person name="Baldrian P."/>
            <person name="Stursova M."/>
            <person name="Weitz H."/>
            <person name="Taylor A."/>
            <person name="Grigoriev I.V."/>
            <person name="Nagy L.G."/>
            <person name="Martin F."/>
            <person name="Kauserud H."/>
        </authorList>
    </citation>
    <scope>NUCLEOTIDE SEQUENCE</scope>
    <source>
        <strain evidence="2">CBHHK067</strain>
    </source>
</reference>
<name>A0AAD7FKC1_MYCRO</name>
<accession>A0AAD7FKC1</accession>
<comment type="caution">
    <text evidence="2">The sequence shown here is derived from an EMBL/GenBank/DDBJ whole genome shotgun (WGS) entry which is preliminary data.</text>
</comment>
<evidence type="ECO:0000256" key="1">
    <source>
        <dbReference type="SAM" id="MobiDB-lite"/>
    </source>
</evidence>